<dbReference type="EMBL" id="CP053452">
    <property type="protein sequence ID" value="QJW94821.1"/>
    <property type="molecule type" value="Genomic_DNA"/>
</dbReference>
<keyword evidence="2" id="KW-0732">Signal</keyword>
<feature type="transmembrane region" description="Helical" evidence="1">
    <location>
        <begin position="42"/>
        <end position="63"/>
    </location>
</feature>
<dbReference type="RefSeq" id="WP_171470735.1">
    <property type="nucleotide sequence ID" value="NZ_CP053452.2"/>
</dbReference>
<sequence>MNLVSVKLVGAFVVLLLLASAPPVFADCGCGGGGGRPTPTKVSGLGVGLAAIGMTWGTVWIGIRFTGRWFRR</sequence>
<evidence type="ECO:0000313" key="3">
    <source>
        <dbReference type="EMBL" id="QJW94821.1"/>
    </source>
</evidence>
<protein>
    <submittedName>
        <fullName evidence="3">Uncharacterized protein</fullName>
    </submittedName>
</protein>
<keyword evidence="1" id="KW-0472">Membrane</keyword>
<evidence type="ECO:0000313" key="4">
    <source>
        <dbReference type="Proteomes" id="UP000503447"/>
    </source>
</evidence>
<organism evidence="3 4">
    <name type="scientific">Frigoriglobus tundricola</name>
    <dbReference type="NCBI Taxonomy" id="2774151"/>
    <lineage>
        <taxon>Bacteria</taxon>
        <taxon>Pseudomonadati</taxon>
        <taxon>Planctomycetota</taxon>
        <taxon>Planctomycetia</taxon>
        <taxon>Gemmatales</taxon>
        <taxon>Gemmataceae</taxon>
        <taxon>Frigoriglobus</taxon>
    </lineage>
</organism>
<proteinExistence type="predicted"/>
<gene>
    <name evidence="3" type="ORF">FTUN_2345</name>
</gene>
<name>A0A6M5YNJ9_9BACT</name>
<keyword evidence="1" id="KW-0812">Transmembrane</keyword>
<accession>A0A6M5YNJ9</accession>
<reference evidence="4" key="1">
    <citation type="submission" date="2020-05" db="EMBL/GenBank/DDBJ databases">
        <title>Frigoriglobus tundricola gen. nov., sp. nov., a psychrotolerant cellulolytic planctomycete of the family Gemmataceae with two divergent copies of 16S rRNA gene.</title>
        <authorList>
            <person name="Kulichevskaya I.S."/>
            <person name="Ivanova A.A."/>
            <person name="Naumoff D.G."/>
            <person name="Beletsky A.V."/>
            <person name="Rijpstra W.I.C."/>
            <person name="Sinninghe Damste J.S."/>
            <person name="Mardanov A.V."/>
            <person name="Ravin N.V."/>
            <person name="Dedysh S.N."/>
        </authorList>
    </citation>
    <scope>NUCLEOTIDE SEQUENCE [LARGE SCALE GENOMIC DNA]</scope>
    <source>
        <strain evidence="4">PL17</strain>
    </source>
</reference>
<feature type="signal peptide" evidence="2">
    <location>
        <begin position="1"/>
        <end position="26"/>
    </location>
</feature>
<feature type="chain" id="PRO_5027075751" evidence="2">
    <location>
        <begin position="27"/>
        <end position="72"/>
    </location>
</feature>
<dbReference type="AlphaFoldDB" id="A0A6M5YNJ9"/>
<dbReference type="KEGG" id="ftj:FTUN_2345"/>
<dbReference type="Proteomes" id="UP000503447">
    <property type="component" value="Chromosome"/>
</dbReference>
<evidence type="ECO:0000256" key="2">
    <source>
        <dbReference type="SAM" id="SignalP"/>
    </source>
</evidence>
<evidence type="ECO:0000256" key="1">
    <source>
        <dbReference type="SAM" id="Phobius"/>
    </source>
</evidence>
<keyword evidence="4" id="KW-1185">Reference proteome</keyword>
<keyword evidence="1" id="KW-1133">Transmembrane helix</keyword>